<dbReference type="Gene3D" id="3.20.20.370">
    <property type="entry name" value="Glycoside hydrolase/deacetylase"/>
    <property type="match status" value="1"/>
</dbReference>
<evidence type="ECO:0000313" key="4">
    <source>
        <dbReference type="Proteomes" id="UP000076066"/>
    </source>
</evidence>
<dbReference type="STRING" id="1549855.AY555_03470"/>
<dbReference type="PANTHER" id="PTHR30105:SF2">
    <property type="entry name" value="DIVERGENT POLYSACCHARIDE DEACETYLASE SUPERFAMILY"/>
    <property type="match status" value="1"/>
</dbReference>
<keyword evidence="2" id="KW-0472">Membrane</keyword>
<feature type="compositionally biased region" description="Low complexity" evidence="1">
    <location>
        <begin position="321"/>
        <end position="331"/>
    </location>
</feature>
<dbReference type="Proteomes" id="UP000076066">
    <property type="component" value="Chromosome"/>
</dbReference>
<dbReference type="RefSeq" id="WP_066133504.1">
    <property type="nucleotide sequence ID" value="NZ_CP014525.1"/>
</dbReference>
<feature type="compositionally biased region" description="Low complexity" evidence="1">
    <location>
        <begin position="108"/>
        <end position="128"/>
    </location>
</feature>
<dbReference type="SUPFAM" id="SSF88713">
    <property type="entry name" value="Glycoside hydrolase/deacetylase"/>
    <property type="match status" value="1"/>
</dbReference>
<feature type="compositionally biased region" description="Basic and acidic residues" evidence="1">
    <location>
        <begin position="303"/>
        <end position="312"/>
    </location>
</feature>
<name>A0A143DCE1_9PROT</name>
<feature type="compositionally biased region" description="Acidic residues" evidence="1">
    <location>
        <begin position="145"/>
        <end position="157"/>
    </location>
</feature>
<dbReference type="InterPro" id="IPR011330">
    <property type="entry name" value="Glyco_hydro/deAcase_b/a-brl"/>
</dbReference>
<feature type="region of interest" description="Disordered" evidence="1">
    <location>
        <begin position="145"/>
        <end position="174"/>
    </location>
</feature>
<feature type="compositionally biased region" description="Basic and acidic residues" evidence="1">
    <location>
        <begin position="24"/>
        <end position="47"/>
    </location>
</feature>
<keyword evidence="4" id="KW-1185">Reference proteome</keyword>
<organism evidence="3 4">
    <name type="scientific">Haematospirillum jordaniae</name>
    <dbReference type="NCBI Taxonomy" id="1549855"/>
    <lineage>
        <taxon>Bacteria</taxon>
        <taxon>Pseudomonadati</taxon>
        <taxon>Pseudomonadota</taxon>
        <taxon>Alphaproteobacteria</taxon>
        <taxon>Rhodospirillales</taxon>
        <taxon>Novispirillaceae</taxon>
        <taxon>Haematospirillum</taxon>
    </lineage>
</organism>
<evidence type="ECO:0000256" key="2">
    <source>
        <dbReference type="SAM" id="Phobius"/>
    </source>
</evidence>
<feature type="region of interest" description="Disordered" evidence="1">
    <location>
        <begin position="228"/>
        <end position="373"/>
    </location>
</feature>
<reference evidence="3 4" key="1">
    <citation type="submission" date="2016-02" db="EMBL/GenBank/DDBJ databases">
        <title>Complete Genome of H5569, the type strain of the newly described species Haematospirillium jordaniae.</title>
        <authorList>
            <person name="Nicholson A.C."/>
            <person name="Humrighouse B.W."/>
            <person name="Loparov V."/>
            <person name="McQuiston J.R."/>
        </authorList>
    </citation>
    <scope>NUCLEOTIDE SEQUENCE [LARGE SCALE GENOMIC DNA]</scope>
    <source>
        <strain evidence="3 4">H5569</strain>
    </source>
</reference>
<dbReference type="GeneID" id="53316207"/>
<dbReference type="Pfam" id="PF04748">
    <property type="entry name" value="Polysacc_deac_2"/>
    <property type="match status" value="1"/>
</dbReference>
<dbReference type="AlphaFoldDB" id="A0A143DCE1"/>
<keyword evidence="2" id="KW-1133">Transmembrane helix</keyword>
<feature type="transmembrane region" description="Helical" evidence="2">
    <location>
        <begin position="180"/>
        <end position="202"/>
    </location>
</feature>
<feature type="compositionally biased region" description="Pro residues" evidence="1">
    <location>
        <begin position="243"/>
        <end position="256"/>
    </location>
</feature>
<dbReference type="InterPro" id="IPR006837">
    <property type="entry name" value="Divergent_DAC"/>
</dbReference>
<dbReference type="KEGG" id="hjo:AY555_03470"/>
<feature type="region of interest" description="Disordered" evidence="1">
    <location>
        <begin position="1"/>
        <end position="132"/>
    </location>
</feature>
<proteinExistence type="predicted"/>
<sequence>MAFSLKSLFGGKKESADSSGEDELPFRPEPEEIPESEVRRIEEEKKPKPGLLDTILGKGKKKKKGKKSSKGDDANAVGEGADPLDNPALLALIASEVADLPPPETAGDDGAATEPGAAAGPGPSPADAIMPDDEAAGIDDVAGIEDEVGSPDLDDFDLPPALSGPDRAEQDWRNRQRKQALIGSVLAILLLGGGGAALWWFMQPKPLPPEVDPGLVVINEKGEAVAVPAPEPMASGDKISLMMPPPPPANPEPLPEPKLAEGASDPSAERSKNRRPWLAGDGTQPLPTDQAAPPPPAQTTEAGKTESAEKPAEPTPPPPNETATTPAVETAQPPPTAPKAPEPAKTTVIAGLPPFRDPVLPEPRKPGQAMPSYAAIPVNKGDPKGLDPAPDPSLIKTSRFGPLPMISSEGKMPWKVYRRPAPDTKGPKIGVVIGGLGLHPEATETAITKLPPDITLSFSPYAPQLENLVQRARSYGHEVMLDLPMEEQTFPSADPGPLGLLTALPPSENLTRLEMVMGKAGGYVGLLGRPGHFTGSGLPMQAILDALGKSGILYIQAGMPPATDSPDKKGNLSGYRKDTGPVAVSDLTIEARSWRSSVDARLEYAAHMAKTRGTALVVLFPSPLTFERLMAWNKGLATNGTRLVPATAVVNTSAS</sequence>
<dbReference type="OrthoDB" id="9784811at2"/>
<evidence type="ECO:0008006" key="5">
    <source>
        <dbReference type="Google" id="ProtNLM"/>
    </source>
</evidence>
<evidence type="ECO:0000313" key="3">
    <source>
        <dbReference type="EMBL" id="AMW34401.1"/>
    </source>
</evidence>
<feature type="compositionally biased region" description="Pro residues" evidence="1">
    <location>
        <begin position="332"/>
        <end position="341"/>
    </location>
</feature>
<gene>
    <name evidence="3" type="ORF">AY555_03470</name>
</gene>
<feature type="compositionally biased region" description="Low complexity" evidence="1">
    <location>
        <begin position="81"/>
        <end position="94"/>
    </location>
</feature>
<dbReference type="GO" id="GO:0005975">
    <property type="term" value="P:carbohydrate metabolic process"/>
    <property type="evidence" value="ECO:0007669"/>
    <property type="project" value="InterPro"/>
</dbReference>
<evidence type="ECO:0000256" key="1">
    <source>
        <dbReference type="SAM" id="MobiDB-lite"/>
    </source>
</evidence>
<dbReference type="PANTHER" id="PTHR30105">
    <property type="entry name" value="UNCHARACTERIZED YIBQ-RELATED"/>
    <property type="match status" value="1"/>
</dbReference>
<dbReference type="EMBL" id="CP014525">
    <property type="protein sequence ID" value="AMW34401.1"/>
    <property type="molecule type" value="Genomic_DNA"/>
</dbReference>
<accession>A0A143DCE1</accession>
<keyword evidence="2" id="KW-0812">Transmembrane</keyword>
<dbReference type="CDD" id="cd10936">
    <property type="entry name" value="CE4_DAC2"/>
    <property type="match status" value="1"/>
</dbReference>
<protein>
    <recommendedName>
        <fullName evidence="5">Divergent polysaccharide deacetylase</fullName>
    </recommendedName>
</protein>
<feature type="compositionally biased region" description="Basic residues" evidence="1">
    <location>
        <begin position="58"/>
        <end position="68"/>
    </location>
</feature>